<organism evidence="2 3">
    <name type="scientific">Staphylococcus coagulans</name>
    <dbReference type="NCBI Taxonomy" id="74706"/>
    <lineage>
        <taxon>Bacteria</taxon>
        <taxon>Bacillati</taxon>
        <taxon>Bacillota</taxon>
        <taxon>Bacilli</taxon>
        <taxon>Bacillales</taxon>
        <taxon>Staphylococcaceae</taxon>
        <taxon>Staphylococcus</taxon>
    </lineage>
</organism>
<keyword evidence="1" id="KW-0472">Membrane</keyword>
<dbReference type="RefSeq" id="WP_182280336.1">
    <property type="nucleotide sequence ID" value="NZ_JABTCN010000001.1"/>
</dbReference>
<keyword evidence="1" id="KW-1133">Transmembrane helix</keyword>
<dbReference type="EMBL" id="JABTCN010000001">
    <property type="protein sequence ID" value="MBA8775509.1"/>
    <property type="molecule type" value="Genomic_DNA"/>
</dbReference>
<protein>
    <submittedName>
        <fullName evidence="2">Uncharacterized protein</fullName>
    </submittedName>
</protein>
<feature type="transmembrane region" description="Helical" evidence="1">
    <location>
        <begin position="7"/>
        <end position="23"/>
    </location>
</feature>
<evidence type="ECO:0000313" key="2">
    <source>
        <dbReference type="EMBL" id="MBA8775509.1"/>
    </source>
</evidence>
<reference evidence="2 3" key="1">
    <citation type="journal article" date="2020" name="Access Microbiol">
        <title>Isolation and genome sequencing of Staphylococcus schleiferi subspecies coagulans from Antarctic seals.</title>
        <authorList>
            <person name="Foster G."/>
            <person name="Robb A."/>
            <person name="Paterson G.K."/>
        </authorList>
    </citation>
    <scope>NUCLEOTIDE SEQUENCE [LARGE SCALE GENOMIC DNA]</scope>
    <source>
        <strain evidence="2 3">M615/02/4</strain>
    </source>
</reference>
<gene>
    <name evidence="2" type="ORF">HR081_01045</name>
</gene>
<keyword evidence="1" id="KW-0812">Transmembrane</keyword>
<feature type="transmembrane region" description="Helical" evidence="1">
    <location>
        <begin position="77"/>
        <end position="99"/>
    </location>
</feature>
<dbReference type="AlphaFoldDB" id="A0A9X0TLT4"/>
<sequence>MSKSKKYFYLSVLLMLISFYFNTQNPMLEKHFTSIVKLIFVCSIVNFVILVASIVFTDKSIKHLPEHRSWIHKASRIQPWILLVVICIHIVSSLFTFGII</sequence>
<proteinExistence type="predicted"/>
<accession>A0A9X0TLT4</accession>
<name>A0A9X0TLT4_9STAP</name>
<comment type="caution">
    <text evidence="2">The sequence shown here is derived from an EMBL/GenBank/DDBJ whole genome shotgun (WGS) entry which is preliminary data.</text>
</comment>
<dbReference type="Proteomes" id="UP000524893">
    <property type="component" value="Unassembled WGS sequence"/>
</dbReference>
<feature type="transmembrane region" description="Helical" evidence="1">
    <location>
        <begin position="35"/>
        <end position="56"/>
    </location>
</feature>
<evidence type="ECO:0000256" key="1">
    <source>
        <dbReference type="SAM" id="Phobius"/>
    </source>
</evidence>
<evidence type="ECO:0000313" key="3">
    <source>
        <dbReference type="Proteomes" id="UP000524893"/>
    </source>
</evidence>